<dbReference type="Gene3D" id="3.40.50.300">
    <property type="entry name" value="P-loop containing nucleotide triphosphate hydrolases"/>
    <property type="match status" value="1"/>
</dbReference>
<dbReference type="GO" id="GO:0046872">
    <property type="term" value="F:metal ion binding"/>
    <property type="evidence" value="ECO:0007669"/>
    <property type="project" value="UniProtKB-KW"/>
</dbReference>
<keyword evidence="8" id="KW-0067">ATP-binding</keyword>
<evidence type="ECO:0000256" key="5">
    <source>
        <dbReference type="ARBA" id="ARBA00022694"/>
    </source>
</evidence>
<evidence type="ECO:0000313" key="13">
    <source>
        <dbReference type="Proteomes" id="UP000235598"/>
    </source>
</evidence>
<comment type="function">
    <text evidence="10">Required for the formation of a threonylcarbamoyl group on adenosine at position 37 (t(6)A37) in tRNAs that read codons beginning with adenine. Is involved in the transfer of the threonylcarbamoyl moiety of threonylcarbamoyl-AMP (TC-AMP) to the N6 group of A37, together with TsaD and TsaB. TsaE seems to play an indirect role in the t(6)A biosynthesis pathway, possibly in regulating the core enzymatic function of TsaD.</text>
</comment>
<dbReference type="SUPFAM" id="SSF52540">
    <property type="entry name" value="P-loop containing nucleoside triphosphate hydrolases"/>
    <property type="match status" value="1"/>
</dbReference>
<comment type="caution">
    <text evidence="12">The sequence shown here is derived from an EMBL/GenBank/DDBJ whole genome shotgun (WGS) entry which is preliminary data.</text>
</comment>
<protein>
    <recommendedName>
        <fullName evidence="3">tRNA threonylcarbamoyladenosine biosynthesis protein TsaE</fullName>
    </recommendedName>
    <alternativeName>
        <fullName evidence="11">t(6)A37 threonylcarbamoyladenosine biosynthesis protein TsaE</fullName>
    </alternativeName>
</protein>
<dbReference type="EMBL" id="PNHK01000003">
    <property type="protein sequence ID" value="PMD05237.1"/>
    <property type="molecule type" value="Genomic_DNA"/>
</dbReference>
<evidence type="ECO:0000256" key="10">
    <source>
        <dbReference type="ARBA" id="ARBA00024908"/>
    </source>
</evidence>
<organism evidence="12 13">
    <name type="scientific">Brevibacterium paucivorans</name>
    <dbReference type="NCBI Taxonomy" id="170994"/>
    <lineage>
        <taxon>Bacteria</taxon>
        <taxon>Bacillati</taxon>
        <taxon>Actinomycetota</taxon>
        <taxon>Actinomycetes</taxon>
        <taxon>Micrococcales</taxon>
        <taxon>Brevibacteriaceae</taxon>
        <taxon>Brevibacterium</taxon>
    </lineage>
</organism>
<evidence type="ECO:0000313" key="12">
    <source>
        <dbReference type="EMBL" id="PMD05237.1"/>
    </source>
</evidence>
<name>A0A2N6VMC3_9MICO</name>
<keyword evidence="7" id="KW-0547">Nucleotide-binding</keyword>
<dbReference type="RefSeq" id="WP_102239178.1">
    <property type="nucleotide sequence ID" value="NZ_BAAAIM010000006.1"/>
</dbReference>
<dbReference type="PANTHER" id="PTHR33540">
    <property type="entry name" value="TRNA THREONYLCARBAMOYLADENOSINE BIOSYNTHESIS PROTEIN TSAE"/>
    <property type="match status" value="1"/>
</dbReference>
<keyword evidence="5" id="KW-0819">tRNA processing</keyword>
<dbReference type="AlphaFoldDB" id="A0A2N6VMC3"/>
<keyword evidence="4" id="KW-0963">Cytoplasm</keyword>
<dbReference type="GO" id="GO:0005524">
    <property type="term" value="F:ATP binding"/>
    <property type="evidence" value="ECO:0007669"/>
    <property type="project" value="UniProtKB-KW"/>
</dbReference>
<evidence type="ECO:0000256" key="1">
    <source>
        <dbReference type="ARBA" id="ARBA00004496"/>
    </source>
</evidence>
<comment type="similarity">
    <text evidence="2">Belongs to the TsaE family.</text>
</comment>
<dbReference type="NCBIfam" id="TIGR00150">
    <property type="entry name" value="T6A_YjeE"/>
    <property type="match status" value="1"/>
</dbReference>
<evidence type="ECO:0000256" key="9">
    <source>
        <dbReference type="ARBA" id="ARBA00022842"/>
    </source>
</evidence>
<evidence type="ECO:0000256" key="4">
    <source>
        <dbReference type="ARBA" id="ARBA00022490"/>
    </source>
</evidence>
<dbReference type="OrthoDB" id="9800307at2"/>
<keyword evidence="6" id="KW-0479">Metal-binding</keyword>
<evidence type="ECO:0000256" key="7">
    <source>
        <dbReference type="ARBA" id="ARBA00022741"/>
    </source>
</evidence>
<dbReference type="Pfam" id="PF02367">
    <property type="entry name" value="TsaE"/>
    <property type="match status" value="1"/>
</dbReference>
<evidence type="ECO:0000256" key="2">
    <source>
        <dbReference type="ARBA" id="ARBA00007599"/>
    </source>
</evidence>
<evidence type="ECO:0000256" key="3">
    <source>
        <dbReference type="ARBA" id="ARBA00019010"/>
    </source>
</evidence>
<proteinExistence type="inferred from homology"/>
<comment type="subcellular location">
    <subcellularLocation>
        <location evidence="1">Cytoplasm</location>
    </subcellularLocation>
</comment>
<dbReference type="GO" id="GO:0002949">
    <property type="term" value="P:tRNA threonylcarbamoyladenosine modification"/>
    <property type="evidence" value="ECO:0007669"/>
    <property type="project" value="InterPro"/>
</dbReference>
<accession>A0A2N6VMC3</accession>
<dbReference type="GO" id="GO:0016740">
    <property type="term" value="F:transferase activity"/>
    <property type="evidence" value="ECO:0007669"/>
    <property type="project" value="UniProtKB-KW"/>
</dbReference>
<dbReference type="PANTHER" id="PTHR33540:SF2">
    <property type="entry name" value="TRNA THREONYLCARBAMOYLADENOSINE BIOSYNTHESIS PROTEIN TSAE"/>
    <property type="match status" value="1"/>
</dbReference>
<evidence type="ECO:0000256" key="11">
    <source>
        <dbReference type="ARBA" id="ARBA00032441"/>
    </source>
</evidence>
<dbReference type="Proteomes" id="UP000235598">
    <property type="component" value="Unassembled WGS sequence"/>
</dbReference>
<evidence type="ECO:0000256" key="6">
    <source>
        <dbReference type="ARBA" id="ARBA00022723"/>
    </source>
</evidence>
<dbReference type="InterPro" id="IPR027417">
    <property type="entry name" value="P-loop_NTPase"/>
</dbReference>
<dbReference type="InterPro" id="IPR003442">
    <property type="entry name" value="T6A_TsaE"/>
</dbReference>
<evidence type="ECO:0000256" key="8">
    <source>
        <dbReference type="ARBA" id="ARBA00022840"/>
    </source>
</evidence>
<keyword evidence="12" id="KW-0808">Transferase</keyword>
<dbReference type="GO" id="GO:0005737">
    <property type="term" value="C:cytoplasm"/>
    <property type="evidence" value="ECO:0007669"/>
    <property type="project" value="UniProtKB-SubCell"/>
</dbReference>
<gene>
    <name evidence="12" type="ORF">CJ199_09160</name>
</gene>
<sequence>MIRTSSVEQTAIFARVLAAHVQAGDVILLTGNLGAGKTTLTQMIGKELNVRGRITSPTFVIAREHEAVGDGPGLVHVDAYRLEDAMELDDLDLDSELDDMVTIIEWGRGKAEQLSDSYLDIFIDRPEPDPESEARTYTLGAHGPRWEGRVEQLTTACQEAL</sequence>
<reference evidence="12 13" key="1">
    <citation type="submission" date="2017-09" db="EMBL/GenBank/DDBJ databases">
        <title>Bacterial strain isolated from the female urinary microbiota.</title>
        <authorList>
            <person name="Thomas-White K."/>
            <person name="Kumar N."/>
            <person name="Forster S."/>
            <person name="Putonti C."/>
            <person name="Lawley T."/>
            <person name="Wolfe A.J."/>
        </authorList>
    </citation>
    <scope>NUCLEOTIDE SEQUENCE [LARGE SCALE GENOMIC DNA]</scope>
    <source>
        <strain evidence="12 13">UMB1301</strain>
    </source>
</reference>
<keyword evidence="9" id="KW-0460">Magnesium</keyword>